<dbReference type="OrthoDB" id="6365490at2"/>
<dbReference type="Proteomes" id="UP000242957">
    <property type="component" value="Unassembled WGS sequence"/>
</dbReference>
<protein>
    <submittedName>
        <fullName evidence="2">PilZ domain-containing protein</fullName>
    </submittedName>
</protein>
<evidence type="ECO:0000313" key="3">
    <source>
        <dbReference type="Proteomes" id="UP000242957"/>
    </source>
</evidence>
<evidence type="ECO:0000313" key="2">
    <source>
        <dbReference type="EMBL" id="SDP04175.1"/>
    </source>
</evidence>
<feature type="domain" description="PilZ" evidence="1">
    <location>
        <begin position="105"/>
        <end position="176"/>
    </location>
</feature>
<dbReference type="STRING" id="198616.SAMN05216193_12090"/>
<dbReference type="AlphaFoldDB" id="A0A1H0PHP7"/>
<keyword evidence="3" id="KW-1185">Reference proteome</keyword>
<accession>A0A1H0PHP7</accession>
<sequence length="191" mass="21521">MSTADADDRREYYRIEDTLALEIRPLQDAETESGEVLHDESAQFNLLSELHLLEFESQHLLRHIAERDRSLASYLKLVNRRIDLIGQAVAQNLLRDAGPLRKVVLSETGIAFGDPQPLEAGRKLALRMVLPPQGIGLLLRAVVRHCRPDAEGGYEIAAEFDAPSDAQRQLLARHILQRQAHARRLAKARPE</sequence>
<evidence type="ECO:0000259" key="1">
    <source>
        <dbReference type="Pfam" id="PF07238"/>
    </source>
</evidence>
<dbReference type="InterPro" id="IPR009875">
    <property type="entry name" value="PilZ_domain"/>
</dbReference>
<organism evidence="2 3">
    <name type="scientific">Pseudomonas jinjuensis</name>
    <dbReference type="NCBI Taxonomy" id="198616"/>
    <lineage>
        <taxon>Bacteria</taxon>
        <taxon>Pseudomonadati</taxon>
        <taxon>Pseudomonadota</taxon>
        <taxon>Gammaproteobacteria</taxon>
        <taxon>Pseudomonadales</taxon>
        <taxon>Pseudomonadaceae</taxon>
        <taxon>Pseudomonas</taxon>
    </lineage>
</organism>
<dbReference type="Pfam" id="PF07238">
    <property type="entry name" value="PilZ"/>
    <property type="match status" value="1"/>
</dbReference>
<dbReference type="Gene3D" id="2.40.10.220">
    <property type="entry name" value="predicted glycosyltransferase like domains"/>
    <property type="match status" value="1"/>
</dbReference>
<proteinExistence type="predicted"/>
<dbReference type="GO" id="GO:0035438">
    <property type="term" value="F:cyclic-di-GMP binding"/>
    <property type="evidence" value="ECO:0007669"/>
    <property type="project" value="InterPro"/>
</dbReference>
<gene>
    <name evidence="2" type="ORF">SAMN05216193_12090</name>
</gene>
<dbReference type="RefSeq" id="WP_084314139.1">
    <property type="nucleotide sequence ID" value="NZ_FNIJ01000020.1"/>
</dbReference>
<name>A0A1H0PHP7_9PSED</name>
<reference evidence="3" key="1">
    <citation type="submission" date="2016-10" db="EMBL/GenBank/DDBJ databases">
        <authorList>
            <person name="Varghese N."/>
            <person name="Submissions S."/>
        </authorList>
    </citation>
    <scope>NUCLEOTIDE SEQUENCE [LARGE SCALE GENOMIC DNA]</scope>
    <source>
        <strain evidence="3">JCM 21621</strain>
    </source>
</reference>
<dbReference type="EMBL" id="FNIJ01000020">
    <property type="protein sequence ID" value="SDP04175.1"/>
    <property type="molecule type" value="Genomic_DNA"/>
</dbReference>